<protein>
    <submittedName>
        <fullName evidence="1">Uncharacterized protein</fullName>
    </submittedName>
</protein>
<proteinExistence type="predicted"/>
<comment type="caution">
    <text evidence="1">The sequence shown here is derived from an EMBL/GenBank/DDBJ whole genome shotgun (WGS) entry which is preliminary data.</text>
</comment>
<dbReference type="Proteomes" id="UP000324222">
    <property type="component" value="Unassembled WGS sequence"/>
</dbReference>
<evidence type="ECO:0000313" key="2">
    <source>
        <dbReference type="Proteomes" id="UP000324222"/>
    </source>
</evidence>
<sequence>MSEAFLCLKRRVVTNEPHPQLLGLIEGAIPISDYLLGQGHFHLGLYTPEPNLCGHCCQFRHQSRKCKSVPLCRPIREPQTRSTNVGPSRMVFWPAPPPQHNAWTNAAPTSLLYFYLLLMLLRAVHIKLPQRIH</sequence>
<dbReference type="EMBL" id="VSRR010002455">
    <property type="protein sequence ID" value="MPC31533.1"/>
    <property type="molecule type" value="Genomic_DNA"/>
</dbReference>
<gene>
    <name evidence="1" type="ORF">E2C01_024826</name>
</gene>
<evidence type="ECO:0000313" key="1">
    <source>
        <dbReference type="EMBL" id="MPC31533.1"/>
    </source>
</evidence>
<keyword evidence="2" id="KW-1185">Reference proteome</keyword>
<accession>A0A5B7EEW6</accession>
<dbReference type="AlphaFoldDB" id="A0A5B7EEW6"/>
<organism evidence="1 2">
    <name type="scientific">Portunus trituberculatus</name>
    <name type="common">Swimming crab</name>
    <name type="synonym">Neptunus trituberculatus</name>
    <dbReference type="NCBI Taxonomy" id="210409"/>
    <lineage>
        <taxon>Eukaryota</taxon>
        <taxon>Metazoa</taxon>
        <taxon>Ecdysozoa</taxon>
        <taxon>Arthropoda</taxon>
        <taxon>Crustacea</taxon>
        <taxon>Multicrustacea</taxon>
        <taxon>Malacostraca</taxon>
        <taxon>Eumalacostraca</taxon>
        <taxon>Eucarida</taxon>
        <taxon>Decapoda</taxon>
        <taxon>Pleocyemata</taxon>
        <taxon>Brachyura</taxon>
        <taxon>Eubrachyura</taxon>
        <taxon>Portunoidea</taxon>
        <taxon>Portunidae</taxon>
        <taxon>Portuninae</taxon>
        <taxon>Portunus</taxon>
    </lineage>
</organism>
<reference evidence="1 2" key="1">
    <citation type="submission" date="2019-05" db="EMBL/GenBank/DDBJ databases">
        <title>Another draft genome of Portunus trituberculatus and its Hox gene families provides insights of decapod evolution.</title>
        <authorList>
            <person name="Jeong J.-H."/>
            <person name="Song I."/>
            <person name="Kim S."/>
            <person name="Choi T."/>
            <person name="Kim D."/>
            <person name="Ryu S."/>
            <person name="Kim W."/>
        </authorList>
    </citation>
    <scope>NUCLEOTIDE SEQUENCE [LARGE SCALE GENOMIC DNA]</scope>
    <source>
        <tissue evidence="1">Muscle</tissue>
    </source>
</reference>
<name>A0A5B7EEW6_PORTR</name>